<dbReference type="AlphaFoldDB" id="A0AAV8VPD5"/>
<evidence type="ECO:0000256" key="1">
    <source>
        <dbReference type="ARBA" id="ARBA00022737"/>
    </source>
</evidence>
<evidence type="ECO:0000313" key="4">
    <source>
        <dbReference type="Proteomes" id="UP001159042"/>
    </source>
</evidence>
<comment type="caution">
    <text evidence="3">The sequence shown here is derived from an EMBL/GenBank/DDBJ whole genome shotgun (WGS) entry which is preliminary data.</text>
</comment>
<dbReference type="EMBL" id="JANEYG010000044">
    <property type="protein sequence ID" value="KAJ8916276.1"/>
    <property type="molecule type" value="Genomic_DNA"/>
</dbReference>
<evidence type="ECO:0000256" key="2">
    <source>
        <dbReference type="SAM" id="MobiDB-lite"/>
    </source>
</evidence>
<dbReference type="GO" id="GO:0007286">
    <property type="term" value="P:spermatid development"/>
    <property type="evidence" value="ECO:0007669"/>
    <property type="project" value="TreeGrafter"/>
</dbReference>
<accession>A0AAV8VPD5</accession>
<reference evidence="3 4" key="1">
    <citation type="journal article" date="2023" name="Insect Mol. Biol.">
        <title>Genome sequencing provides insights into the evolution of gene families encoding plant cell wall-degrading enzymes in longhorned beetles.</title>
        <authorList>
            <person name="Shin N.R."/>
            <person name="Okamura Y."/>
            <person name="Kirsch R."/>
            <person name="Pauchet Y."/>
        </authorList>
    </citation>
    <scope>NUCLEOTIDE SEQUENCE [LARGE SCALE GENOMIC DNA]</scope>
    <source>
        <strain evidence="3">EAD_L_NR</strain>
    </source>
</reference>
<dbReference type="GO" id="GO:0031514">
    <property type="term" value="C:motile cilium"/>
    <property type="evidence" value="ECO:0007669"/>
    <property type="project" value="TreeGrafter"/>
</dbReference>
<dbReference type="PANTHER" id="PTHR43215:SF14">
    <property type="entry name" value="RADIAL SPOKE HEAD 1 HOMOLOG"/>
    <property type="match status" value="1"/>
</dbReference>
<dbReference type="SMART" id="SM00698">
    <property type="entry name" value="MORN"/>
    <property type="match status" value="5"/>
</dbReference>
<gene>
    <name evidence="3" type="ORF">NQ315_016417</name>
</gene>
<dbReference type="Proteomes" id="UP001159042">
    <property type="component" value="Unassembled WGS sequence"/>
</dbReference>
<dbReference type="PANTHER" id="PTHR43215">
    <property type="entry name" value="RADIAL SPOKE HEAD 1 HOMOLOG"/>
    <property type="match status" value="1"/>
</dbReference>
<feature type="compositionally biased region" description="Basic and acidic residues" evidence="2">
    <location>
        <begin position="11"/>
        <end position="22"/>
    </location>
</feature>
<dbReference type="Pfam" id="PF02493">
    <property type="entry name" value="MORN"/>
    <property type="match status" value="6"/>
</dbReference>
<dbReference type="SUPFAM" id="SSF82185">
    <property type="entry name" value="Histone H3 K4-specific methyltransferase SET7/9 N-terminal domain"/>
    <property type="match status" value="1"/>
</dbReference>
<protein>
    <recommendedName>
        <fullName evidence="5">Radial spoke head 1 homolog</fullName>
    </recommendedName>
</protein>
<organism evidence="3 4">
    <name type="scientific">Exocentrus adspersus</name>
    <dbReference type="NCBI Taxonomy" id="1586481"/>
    <lineage>
        <taxon>Eukaryota</taxon>
        <taxon>Metazoa</taxon>
        <taxon>Ecdysozoa</taxon>
        <taxon>Arthropoda</taxon>
        <taxon>Hexapoda</taxon>
        <taxon>Insecta</taxon>
        <taxon>Pterygota</taxon>
        <taxon>Neoptera</taxon>
        <taxon>Endopterygota</taxon>
        <taxon>Coleoptera</taxon>
        <taxon>Polyphaga</taxon>
        <taxon>Cucujiformia</taxon>
        <taxon>Chrysomeloidea</taxon>
        <taxon>Cerambycidae</taxon>
        <taxon>Lamiinae</taxon>
        <taxon>Acanthocinini</taxon>
        <taxon>Exocentrus</taxon>
    </lineage>
</organism>
<feature type="region of interest" description="Disordered" evidence="2">
    <location>
        <begin position="1"/>
        <end position="30"/>
    </location>
</feature>
<keyword evidence="1" id="KW-0677">Repeat</keyword>
<sequence length="312" mass="35834">MSDDEDTFEDDQIRGEGGEGKDVYPYGEYEGGRDENLDRHGFGSALLPNGDIYEGEYYHGRRHGKGMYCFKNGARYKGTWRKGLKHGQGEFLYPDGTRYVGDWKKDFKHGQGTYYYENGDIYEGRWYKGWRHGLGTYTFKKYDVTHYGTWIEGRMKGPGIYNYPHYRYHGTFEKNLPKGPGCFTFNAKYMQHGFYINMRDPAFDYVGAADLELEASPDSPGEPEDRGNPKGIVPIWRARSITEYKAELLPQEPVAVPVHESEESLLDIIDYLQKQYDRTADAAEEEDGRALPSPVPQDLQLDIPSLLDFDAL</sequence>
<proteinExistence type="predicted"/>
<evidence type="ECO:0000313" key="3">
    <source>
        <dbReference type="EMBL" id="KAJ8916276.1"/>
    </source>
</evidence>
<dbReference type="GO" id="GO:0035082">
    <property type="term" value="P:axoneme assembly"/>
    <property type="evidence" value="ECO:0007669"/>
    <property type="project" value="TreeGrafter"/>
</dbReference>
<dbReference type="Gene3D" id="2.20.110.10">
    <property type="entry name" value="Histone H3 K4-specific methyltransferase SET7/9 N-terminal domain"/>
    <property type="match status" value="2"/>
</dbReference>
<evidence type="ECO:0008006" key="5">
    <source>
        <dbReference type="Google" id="ProtNLM"/>
    </source>
</evidence>
<feature type="compositionally biased region" description="Acidic residues" evidence="2">
    <location>
        <begin position="1"/>
        <end position="10"/>
    </location>
</feature>
<name>A0AAV8VPD5_9CUCU</name>
<dbReference type="FunFam" id="2.20.110.10:FF:000002">
    <property type="entry name" value="Phosphatidylinositol 4-phosphate 5-kinase 8"/>
    <property type="match status" value="1"/>
</dbReference>
<dbReference type="GO" id="GO:0005634">
    <property type="term" value="C:nucleus"/>
    <property type="evidence" value="ECO:0007669"/>
    <property type="project" value="TreeGrafter"/>
</dbReference>
<dbReference type="InterPro" id="IPR003409">
    <property type="entry name" value="MORN"/>
</dbReference>
<keyword evidence="4" id="KW-1185">Reference proteome</keyword>